<feature type="transmembrane region" description="Helical" evidence="1">
    <location>
        <begin position="77"/>
        <end position="97"/>
    </location>
</feature>
<sequence>MNMRVITFIGLITFIISCFLPCFSVRDSSFDYMGYTALFFGWAGVFINSELTVYYISWYANILFLISLFIKSKSFGIILLTGSLILGCLFHGCPYIVINEAGKHSDIVSLQIGYYIWILSFFILLIGSILRYKE</sequence>
<dbReference type="Proteomes" id="UP000029533">
    <property type="component" value="Unassembled WGS sequence"/>
</dbReference>
<evidence type="ECO:0000313" key="2">
    <source>
        <dbReference type="EMBL" id="KGF28367.1"/>
    </source>
</evidence>
<dbReference type="PROSITE" id="PS51257">
    <property type="entry name" value="PROKAR_LIPOPROTEIN"/>
    <property type="match status" value="1"/>
</dbReference>
<feature type="transmembrane region" description="Helical" evidence="1">
    <location>
        <begin position="6"/>
        <end position="23"/>
    </location>
</feature>
<keyword evidence="1" id="KW-1133">Transmembrane helix</keyword>
<evidence type="ECO:0008006" key="4">
    <source>
        <dbReference type="Google" id="ProtNLM"/>
    </source>
</evidence>
<gene>
    <name evidence="2" type="ORF">HMPREF2132_04400</name>
</gene>
<protein>
    <recommendedName>
        <fullName evidence="4">Lipoprotein</fullName>
    </recommendedName>
</protein>
<evidence type="ECO:0000256" key="1">
    <source>
        <dbReference type="SAM" id="Phobius"/>
    </source>
</evidence>
<keyword evidence="1" id="KW-0812">Transmembrane</keyword>
<keyword evidence="1" id="KW-0472">Membrane</keyword>
<comment type="caution">
    <text evidence="2">The sequence shown here is derived from an EMBL/GenBank/DDBJ whole genome shotgun (WGS) entry which is preliminary data.</text>
</comment>
<dbReference type="AlphaFoldDB" id="A0AAW3FGT0"/>
<feature type="transmembrane region" description="Helical" evidence="1">
    <location>
        <begin position="112"/>
        <end position="132"/>
    </location>
</feature>
<dbReference type="EMBL" id="JRNJ01000042">
    <property type="protein sequence ID" value="KGF28367.1"/>
    <property type="molecule type" value="Genomic_DNA"/>
</dbReference>
<proteinExistence type="predicted"/>
<name>A0AAW3FGT0_9BACT</name>
<evidence type="ECO:0000313" key="3">
    <source>
        <dbReference type="Proteomes" id="UP000029533"/>
    </source>
</evidence>
<organism evidence="2 3">
    <name type="scientific">Prevotella histicola JCM 15637 = DNF00424</name>
    <dbReference type="NCBI Taxonomy" id="1236504"/>
    <lineage>
        <taxon>Bacteria</taxon>
        <taxon>Pseudomonadati</taxon>
        <taxon>Bacteroidota</taxon>
        <taxon>Bacteroidia</taxon>
        <taxon>Bacteroidales</taxon>
        <taxon>Prevotellaceae</taxon>
        <taxon>Prevotella</taxon>
    </lineage>
</organism>
<feature type="transmembrane region" description="Helical" evidence="1">
    <location>
        <begin position="53"/>
        <end position="70"/>
    </location>
</feature>
<reference evidence="2 3" key="1">
    <citation type="submission" date="2014-07" db="EMBL/GenBank/DDBJ databases">
        <authorList>
            <person name="McCorrison J."/>
            <person name="Sanka R."/>
            <person name="Torralba M."/>
            <person name="Gillis M."/>
            <person name="Haft D.H."/>
            <person name="Methe B."/>
            <person name="Sutton G."/>
            <person name="Nelson K.E."/>
        </authorList>
    </citation>
    <scope>NUCLEOTIDE SEQUENCE [LARGE SCALE GENOMIC DNA]</scope>
    <source>
        <strain evidence="2 3">DNF00424</strain>
    </source>
</reference>
<accession>A0AAW3FGT0</accession>